<evidence type="ECO:0008006" key="4">
    <source>
        <dbReference type="Google" id="ProtNLM"/>
    </source>
</evidence>
<protein>
    <recommendedName>
        <fullName evidence="4">Glycosyltransferase RgtA/B/C/D-like domain-containing protein</fullName>
    </recommendedName>
</protein>
<feature type="transmembrane region" description="Helical" evidence="1">
    <location>
        <begin position="91"/>
        <end position="114"/>
    </location>
</feature>
<dbReference type="EMBL" id="AJTX02000004">
    <property type="protein sequence ID" value="KKI99885.1"/>
    <property type="molecule type" value="Genomic_DNA"/>
</dbReference>
<gene>
    <name evidence="2" type="ORF">PROH_08725</name>
</gene>
<feature type="transmembrane region" description="Helical" evidence="1">
    <location>
        <begin position="120"/>
        <end position="138"/>
    </location>
</feature>
<feature type="transmembrane region" description="Helical" evidence="1">
    <location>
        <begin position="186"/>
        <end position="211"/>
    </location>
</feature>
<evidence type="ECO:0000256" key="1">
    <source>
        <dbReference type="SAM" id="Phobius"/>
    </source>
</evidence>
<feature type="transmembrane region" description="Helical" evidence="1">
    <location>
        <begin position="150"/>
        <end position="166"/>
    </location>
</feature>
<keyword evidence="1" id="KW-0472">Membrane</keyword>
<reference evidence="2" key="1">
    <citation type="submission" date="2012-04" db="EMBL/GenBank/DDBJ databases">
        <authorList>
            <person name="Borisov I.G."/>
            <person name="Ivanikova N.V."/>
            <person name="Pinevich A.V."/>
        </authorList>
    </citation>
    <scope>NUCLEOTIDE SEQUENCE</scope>
    <source>
        <strain evidence="2">CALU 1027</strain>
    </source>
</reference>
<name>A0A0M2PTR3_PROHO</name>
<comment type="caution">
    <text evidence="2">The sequence shown here is derived from an EMBL/GenBank/DDBJ whole genome shotgun (WGS) entry which is preliminary data.</text>
</comment>
<dbReference type="STRING" id="317619.GCA_000332315_00546"/>
<feature type="transmembrane region" description="Helical" evidence="1">
    <location>
        <begin position="291"/>
        <end position="308"/>
    </location>
</feature>
<sequence length="575" mass="63595">MRFLWLGHFAPWTDECATWVFSLGRSFDTIPINQVLSLDKLLDPLALDPQRSLMDVVTRLRHDDNHPPLFFLMMHGWLHWMGTPDRPLSLFWLRAPSALMGVALIPATFGLSWFTFRSPPLAQTAAALTAFSPLLLFLSRQARHYSFAQLWLLLSLVGLVGVIRAIDRGRSLSYGWIGLWVLSNGLAMASHYFSALGLGAEAMVVLGCLVQRRSQVQIHWRQWLGPLGLAALGTALVSSIWIFYGIIPTDPSLTQWVRSSAPFSQTVDPLVRLWLWLVSMVLMLPSDFNVLPLGILVLVGCVTLYLFVHLTRTSLTVWGKACGGNSSVLQSLGLPQPNPVPAPWSLEFSAEPPATQPDDRNPGTPDIPLGLQILGGYTLATGAIVLLLTYVLGVDLTLAPRFQFPYAMTLLILVSAALVDGLQGRRWWVGGVAALSVITSVGQWGYLQNARPDLLFKAMAPAYGAPALVVTGHIHYGQVGGLMGLGWQFQSLPDSQRPQFFFTSWLNYDQSFQTMEDTVQGMQTTLNPDAAPLQVWLINSLGNRPLDLPDCVADSAYGDRIGDYRYQLYRCNPRP</sequence>
<proteinExistence type="predicted"/>
<dbReference type="AlphaFoldDB" id="A0A0M2PTR3"/>
<keyword evidence="1" id="KW-1133">Transmembrane helix</keyword>
<dbReference type="eggNOG" id="COG5305">
    <property type="taxonomic scope" value="Bacteria"/>
</dbReference>
<organism evidence="2 3">
    <name type="scientific">Prochlorothrix hollandica PCC 9006 = CALU 1027</name>
    <dbReference type="NCBI Taxonomy" id="317619"/>
    <lineage>
        <taxon>Bacteria</taxon>
        <taxon>Bacillati</taxon>
        <taxon>Cyanobacteriota</taxon>
        <taxon>Cyanophyceae</taxon>
        <taxon>Prochlorotrichales</taxon>
        <taxon>Prochlorotrichaceae</taxon>
        <taxon>Prochlorothrix</taxon>
    </lineage>
</organism>
<feature type="transmembrane region" description="Helical" evidence="1">
    <location>
        <begin position="404"/>
        <end position="422"/>
    </location>
</feature>
<evidence type="ECO:0000313" key="3">
    <source>
        <dbReference type="Proteomes" id="UP000034681"/>
    </source>
</evidence>
<accession>A0A0M2PTR3</accession>
<evidence type="ECO:0000313" key="2">
    <source>
        <dbReference type="EMBL" id="KKI99885.1"/>
    </source>
</evidence>
<feature type="transmembrane region" description="Helical" evidence="1">
    <location>
        <begin position="223"/>
        <end position="247"/>
    </location>
</feature>
<keyword evidence="3" id="KW-1185">Reference proteome</keyword>
<feature type="transmembrane region" description="Helical" evidence="1">
    <location>
        <begin position="428"/>
        <end position="447"/>
    </location>
</feature>
<dbReference type="Proteomes" id="UP000034681">
    <property type="component" value="Unassembled WGS sequence"/>
</dbReference>
<keyword evidence="1" id="KW-0812">Transmembrane</keyword>
<feature type="transmembrane region" description="Helical" evidence="1">
    <location>
        <begin position="369"/>
        <end position="392"/>
    </location>
</feature>